<name>A0A4Z2F1P9_9TELE</name>
<gene>
    <name evidence="2" type="ORF">EYF80_055142</name>
</gene>
<sequence>MVMGALVAATDIEMDPPFETDPPPSSARGFSPITTGISREARDADLEAEVAQSTSDGATATLRSLGVK</sequence>
<proteinExistence type="predicted"/>
<keyword evidence="3" id="KW-1185">Reference proteome</keyword>
<reference evidence="2 3" key="1">
    <citation type="submission" date="2019-03" db="EMBL/GenBank/DDBJ databases">
        <title>First draft genome of Liparis tanakae, snailfish: a comprehensive survey of snailfish specific genes.</title>
        <authorList>
            <person name="Kim W."/>
            <person name="Song I."/>
            <person name="Jeong J.-H."/>
            <person name="Kim D."/>
            <person name="Kim S."/>
            <person name="Ryu S."/>
            <person name="Song J.Y."/>
            <person name="Lee S.K."/>
        </authorList>
    </citation>
    <scope>NUCLEOTIDE SEQUENCE [LARGE SCALE GENOMIC DNA]</scope>
    <source>
        <tissue evidence="2">Muscle</tissue>
    </source>
</reference>
<dbReference type="Proteomes" id="UP000314294">
    <property type="component" value="Unassembled WGS sequence"/>
</dbReference>
<evidence type="ECO:0000313" key="3">
    <source>
        <dbReference type="Proteomes" id="UP000314294"/>
    </source>
</evidence>
<accession>A0A4Z2F1P9</accession>
<evidence type="ECO:0000256" key="1">
    <source>
        <dbReference type="SAM" id="MobiDB-lite"/>
    </source>
</evidence>
<dbReference type="EMBL" id="SRLO01001911">
    <property type="protein sequence ID" value="TNN34691.1"/>
    <property type="molecule type" value="Genomic_DNA"/>
</dbReference>
<evidence type="ECO:0000313" key="2">
    <source>
        <dbReference type="EMBL" id="TNN34691.1"/>
    </source>
</evidence>
<feature type="compositionally biased region" description="Polar residues" evidence="1">
    <location>
        <begin position="51"/>
        <end position="62"/>
    </location>
</feature>
<organism evidence="2 3">
    <name type="scientific">Liparis tanakae</name>
    <name type="common">Tanaka's snailfish</name>
    <dbReference type="NCBI Taxonomy" id="230148"/>
    <lineage>
        <taxon>Eukaryota</taxon>
        <taxon>Metazoa</taxon>
        <taxon>Chordata</taxon>
        <taxon>Craniata</taxon>
        <taxon>Vertebrata</taxon>
        <taxon>Euteleostomi</taxon>
        <taxon>Actinopterygii</taxon>
        <taxon>Neopterygii</taxon>
        <taxon>Teleostei</taxon>
        <taxon>Neoteleostei</taxon>
        <taxon>Acanthomorphata</taxon>
        <taxon>Eupercaria</taxon>
        <taxon>Perciformes</taxon>
        <taxon>Cottioidei</taxon>
        <taxon>Cottales</taxon>
        <taxon>Liparidae</taxon>
        <taxon>Liparis</taxon>
    </lineage>
</organism>
<dbReference type="AlphaFoldDB" id="A0A4Z2F1P9"/>
<protein>
    <submittedName>
        <fullName evidence="2">Uncharacterized protein</fullName>
    </submittedName>
</protein>
<feature type="region of interest" description="Disordered" evidence="1">
    <location>
        <begin position="1"/>
        <end position="68"/>
    </location>
</feature>
<comment type="caution">
    <text evidence="2">The sequence shown here is derived from an EMBL/GenBank/DDBJ whole genome shotgun (WGS) entry which is preliminary data.</text>
</comment>